<proteinExistence type="predicted"/>
<protein>
    <recommendedName>
        <fullName evidence="2">Reverse transcriptase Ty1/copia-type domain-containing protein</fullName>
    </recommendedName>
</protein>
<gene>
    <name evidence="3" type="ORF">Tci_064023</name>
</gene>
<organism evidence="3">
    <name type="scientific">Tanacetum cinerariifolium</name>
    <name type="common">Dalmatian daisy</name>
    <name type="synonym">Chrysanthemum cinerariifolium</name>
    <dbReference type="NCBI Taxonomy" id="118510"/>
    <lineage>
        <taxon>Eukaryota</taxon>
        <taxon>Viridiplantae</taxon>
        <taxon>Streptophyta</taxon>
        <taxon>Embryophyta</taxon>
        <taxon>Tracheophyta</taxon>
        <taxon>Spermatophyta</taxon>
        <taxon>Magnoliopsida</taxon>
        <taxon>eudicotyledons</taxon>
        <taxon>Gunneridae</taxon>
        <taxon>Pentapetalae</taxon>
        <taxon>asterids</taxon>
        <taxon>campanulids</taxon>
        <taxon>Asterales</taxon>
        <taxon>Asteraceae</taxon>
        <taxon>Asteroideae</taxon>
        <taxon>Anthemideae</taxon>
        <taxon>Anthemidinae</taxon>
        <taxon>Tanacetum</taxon>
    </lineage>
</organism>
<feature type="region of interest" description="Disordered" evidence="1">
    <location>
        <begin position="138"/>
        <end position="162"/>
    </location>
</feature>
<comment type="caution">
    <text evidence="3">The sequence shown here is derived from an EMBL/GenBank/DDBJ whole genome shotgun (WGS) entry which is preliminary data.</text>
</comment>
<accession>A0A6L2P4Q9</accession>
<dbReference type="Pfam" id="PF07727">
    <property type="entry name" value="RVT_2"/>
    <property type="match status" value="1"/>
</dbReference>
<feature type="compositionally biased region" description="Polar residues" evidence="1">
    <location>
        <begin position="325"/>
        <end position="348"/>
    </location>
</feature>
<name>A0A6L2P4Q9_TANCI</name>
<dbReference type="EMBL" id="BKCJ010010540">
    <property type="protein sequence ID" value="GEU92045.1"/>
    <property type="molecule type" value="Genomic_DNA"/>
</dbReference>
<sequence length="645" mass="73229">MYLKRAQSEKPCLYAIPNDQSDPANRLVPDREEILTLESESRPQLTSTQMKYKVATNNSQMKDKKTEVEDHHRIYSISNNTKSVTACNDSLKSITSNVNAVCATCEKCLVDSDHFACVTKILTDMNARTKKHNVVTVSTRNPKSQANKSVTTPPGKQLHQNPLSRNPRVTIRCFMRKLRSSGKPFTHRLSHLNFDYINLLSKKDVVIGLPKLKYVKDQLCSSYEVSKAKRSSFTTKIVSSSKGRLNLLHMDLCGPMRVAAYMGRNIFCSKRFPHNDSMKSSSHVDTSTPSQQELDLRFGPLHDEIFNAGSSSVNNSSSLTDNSAQKDTQSSMNIHPTSETTTPTNVNAEENHDNQTEDTQLQQDEFINPFCTSIRELLNHPLSQVRGNPSKIVQTRRQLVTDAEICMFALTEEGINFEEKFSQVARLEAVRIFVAYSEHKSFLIYQMDVKMTFLNGPLKKEVYVAQPDGFVDPGHPKKVYHLRKALYGLKQAPRSWYDELSNFLISKGFTKGTIDPTLFKIIYGKEILLVQIYAKYALEILKKHDMEKGQSISTPMATKPKLDADLSGELVDQTDYHSKIRSLMYLTSSRLDIEQSVCYCARMEYQLADMFTKALLEDRFQYLVRRIGMRCLTPAELKVLVNESA</sequence>
<evidence type="ECO:0000259" key="2">
    <source>
        <dbReference type="Pfam" id="PF07727"/>
    </source>
</evidence>
<dbReference type="AlphaFoldDB" id="A0A6L2P4Q9"/>
<dbReference type="InterPro" id="IPR013103">
    <property type="entry name" value="RVT_2"/>
</dbReference>
<evidence type="ECO:0000256" key="1">
    <source>
        <dbReference type="SAM" id="MobiDB-lite"/>
    </source>
</evidence>
<evidence type="ECO:0000313" key="3">
    <source>
        <dbReference type="EMBL" id="GEU92045.1"/>
    </source>
</evidence>
<feature type="domain" description="Reverse transcriptase Ty1/copia-type" evidence="2">
    <location>
        <begin position="413"/>
        <end position="537"/>
    </location>
</feature>
<reference evidence="3" key="1">
    <citation type="journal article" date="2019" name="Sci. Rep.">
        <title>Draft genome of Tanacetum cinerariifolium, the natural source of mosquito coil.</title>
        <authorList>
            <person name="Yamashiro T."/>
            <person name="Shiraishi A."/>
            <person name="Satake H."/>
            <person name="Nakayama K."/>
        </authorList>
    </citation>
    <scope>NUCLEOTIDE SEQUENCE</scope>
</reference>
<feature type="region of interest" description="Disordered" evidence="1">
    <location>
        <begin position="307"/>
        <end position="360"/>
    </location>
</feature>
<feature type="compositionally biased region" description="Low complexity" evidence="1">
    <location>
        <begin position="307"/>
        <end position="323"/>
    </location>
</feature>